<keyword evidence="1" id="KW-1133">Transmembrane helix</keyword>
<evidence type="ECO:0000256" key="1">
    <source>
        <dbReference type="SAM" id="Phobius"/>
    </source>
</evidence>
<feature type="transmembrane region" description="Helical" evidence="1">
    <location>
        <begin position="42"/>
        <end position="62"/>
    </location>
</feature>
<evidence type="ECO:0000313" key="3">
    <source>
        <dbReference type="Proteomes" id="UP000287224"/>
    </source>
</evidence>
<gene>
    <name evidence="2" type="ORF">KDAU_59860</name>
</gene>
<dbReference type="AlphaFoldDB" id="A0A401ZP53"/>
<feature type="transmembrane region" description="Helical" evidence="1">
    <location>
        <begin position="12"/>
        <end position="30"/>
    </location>
</feature>
<comment type="caution">
    <text evidence="2">The sequence shown here is derived from an EMBL/GenBank/DDBJ whole genome shotgun (WGS) entry which is preliminary data.</text>
</comment>
<accession>A0A401ZP53</accession>
<dbReference type="EMBL" id="BIFQ01000002">
    <property type="protein sequence ID" value="GCE08657.1"/>
    <property type="molecule type" value="Genomic_DNA"/>
</dbReference>
<organism evidence="2 3">
    <name type="scientific">Dictyobacter aurantiacus</name>
    <dbReference type="NCBI Taxonomy" id="1936993"/>
    <lineage>
        <taxon>Bacteria</taxon>
        <taxon>Bacillati</taxon>
        <taxon>Chloroflexota</taxon>
        <taxon>Ktedonobacteria</taxon>
        <taxon>Ktedonobacterales</taxon>
        <taxon>Dictyobacteraceae</taxon>
        <taxon>Dictyobacter</taxon>
    </lineage>
</organism>
<protein>
    <submittedName>
        <fullName evidence="2">Uncharacterized protein</fullName>
    </submittedName>
</protein>
<proteinExistence type="predicted"/>
<dbReference type="OrthoDB" id="9837325at2"/>
<feature type="transmembrane region" description="Helical" evidence="1">
    <location>
        <begin position="112"/>
        <end position="137"/>
    </location>
</feature>
<keyword evidence="1" id="KW-0472">Membrane</keyword>
<keyword evidence="1" id="KW-0812">Transmembrane</keyword>
<evidence type="ECO:0000313" key="2">
    <source>
        <dbReference type="EMBL" id="GCE08657.1"/>
    </source>
</evidence>
<keyword evidence="3" id="KW-1185">Reference proteome</keyword>
<dbReference type="RefSeq" id="WP_126601168.1">
    <property type="nucleotide sequence ID" value="NZ_BIFQ01000002.1"/>
</dbReference>
<feature type="transmembrane region" description="Helical" evidence="1">
    <location>
        <begin position="143"/>
        <end position="164"/>
    </location>
</feature>
<reference evidence="3" key="1">
    <citation type="submission" date="2018-12" db="EMBL/GenBank/DDBJ databases">
        <title>Tengunoibacter tsumagoiensis gen. nov., sp. nov., Dictyobacter kobayashii sp. nov., D. alpinus sp. nov., and D. joshuensis sp. nov. and description of Dictyobacteraceae fam. nov. within the order Ktedonobacterales isolated from Tengu-no-mugimeshi.</title>
        <authorList>
            <person name="Wang C.M."/>
            <person name="Zheng Y."/>
            <person name="Sakai Y."/>
            <person name="Toyoda A."/>
            <person name="Minakuchi Y."/>
            <person name="Abe K."/>
            <person name="Yokota A."/>
            <person name="Yabe S."/>
        </authorList>
    </citation>
    <scope>NUCLEOTIDE SEQUENCE [LARGE SCALE GENOMIC DNA]</scope>
    <source>
        <strain evidence="3">S-27</strain>
    </source>
</reference>
<name>A0A401ZP53_9CHLR</name>
<dbReference type="Proteomes" id="UP000287224">
    <property type="component" value="Unassembled WGS sequence"/>
</dbReference>
<sequence>MLKQDPNIWRLRVESVVYLLLSGSFLWNVFNNLYHEQNFANTTLIVGLLYSGALLYALYSVFVRRERYWKRLNWVREDAADHKESYLAAKQPDTDASSLDLPATITIRPGKLLWVLLSVLGIGPAIAVLVIAIITIVQGQLDVVWFIAGVVCVLALAVGWILFYEPSNNYCPKFVINDEGITAHYLLRRASLRWSEARLFASYSTYGRALFTSYISINELSGEPAFISWSWSVLNNPWWTVRVNGRPVDAGYSKLFVKQFNRTIVEHSKLPLCELVVAGMKKTGSNPVHS</sequence>